<dbReference type="GO" id="GO:0008170">
    <property type="term" value="F:N-methyltransferase activity"/>
    <property type="evidence" value="ECO:0007669"/>
    <property type="project" value="InterPro"/>
</dbReference>
<dbReference type="InterPro" id="IPR048375">
    <property type="entry name" value="YtxK-like_N"/>
</dbReference>
<dbReference type="SUPFAM" id="SSF53335">
    <property type="entry name" value="S-adenosyl-L-methionine-dependent methyltransferases"/>
    <property type="match status" value="1"/>
</dbReference>
<dbReference type="Gene3D" id="3.40.50.150">
    <property type="entry name" value="Vaccinia Virus protein VP39"/>
    <property type="match status" value="1"/>
</dbReference>
<dbReference type="InterPro" id="IPR052933">
    <property type="entry name" value="DNA_Protect_Modify"/>
</dbReference>
<feature type="domain" description="DNA methylase adenine-specific" evidence="1">
    <location>
        <begin position="106"/>
        <end position="292"/>
    </location>
</feature>
<accession>A0A9E8LW21</accession>
<dbReference type="InterPro" id="IPR016843">
    <property type="entry name" value="S-AdoMet-dep_Ade-MeTrfase_prd"/>
</dbReference>
<protein>
    <submittedName>
        <fullName evidence="3">Class I SAM-dependent methyltransferase</fullName>
    </submittedName>
</protein>
<keyword evidence="3" id="KW-0489">Methyltransferase</keyword>
<dbReference type="EMBL" id="CP106878">
    <property type="protein sequence ID" value="WAA10151.1"/>
    <property type="molecule type" value="Genomic_DNA"/>
</dbReference>
<sequence length="329" mass="37819">MEVTPVERLFQLLDETTCLLEKELDCTYLDALIETGENVFQNHVLQSEVSEMTKKRLEKAYNEIHRLSFTREDIRKAFQLVCLKGMRKNVQPHHQMTPDSIGFFLSYLIGKFLPEKESLSILDLAVGTGNLLTTILNQRPNASAKAYGVELDELLIKIAYVNANLQEHSIQFYNQDSLKPLLIEPVDVIVSDLPVGYYPNTFLSEPFELQSNHDHSFIHYLMIEQGMKYTKPGGYLLFIIPNNLFEGTESKQLHGFIKKHLHIQALIQLPRTMFKDQRLGKSILVLQRKGEGIKGPKEVLLAHLPSFKDKGAMETMMAKINRWFVENKK</sequence>
<keyword evidence="3" id="KW-0808">Transferase</keyword>
<dbReference type="Pfam" id="PF02384">
    <property type="entry name" value="N6_Mtase"/>
    <property type="match status" value="1"/>
</dbReference>
<dbReference type="InterPro" id="IPR029063">
    <property type="entry name" value="SAM-dependent_MTases_sf"/>
</dbReference>
<reference evidence="3" key="1">
    <citation type="submission" date="2022-09" db="EMBL/GenBank/DDBJ databases">
        <title>Complete Genomes of Fervidibacillus albus and Fervidibacillus halotolerans isolated from tidal flat sediments.</title>
        <authorList>
            <person name="Kwon K.K."/>
            <person name="Yang S.-H."/>
            <person name="Park M.J."/>
            <person name="Oh H.-M."/>
        </authorList>
    </citation>
    <scope>NUCLEOTIDE SEQUENCE</scope>
    <source>
        <strain evidence="3">MEBiC13591</strain>
    </source>
</reference>
<gene>
    <name evidence="3" type="ORF">OE104_02060</name>
</gene>
<dbReference type="KEGG" id="faf:OE104_02060"/>
<dbReference type="Gene3D" id="1.10.150.470">
    <property type="match status" value="1"/>
</dbReference>
<dbReference type="PIRSF" id="PIRSF026567">
    <property type="entry name" value="Adenine_mtase_bact_prd"/>
    <property type="match status" value="1"/>
</dbReference>
<dbReference type="CDD" id="cd02440">
    <property type="entry name" value="AdoMet_MTases"/>
    <property type="match status" value="1"/>
</dbReference>
<dbReference type="InterPro" id="IPR003356">
    <property type="entry name" value="DNA_methylase_A-5"/>
</dbReference>
<name>A0A9E8LW21_9BACI</name>
<dbReference type="GO" id="GO:0032259">
    <property type="term" value="P:methylation"/>
    <property type="evidence" value="ECO:0007669"/>
    <property type="project" value="UniProtKB-KW"/>
</dbReference>
<evidence type="ECO:0000259" key="2">
    <source>
        <dbReference type="Pfam" id="PF21106"/>
    </source>
</evidence>
<dbReference type="GO" id="GO:0003677">
    <property type="term" value="F:DNA binding"/>
    <property type="evidence" value="ECO:0007669"/>
    <property type="project" value="InterPro"/>
</dbReference>
<evidence type="ECO:0000313" key="3">
    <source>
        <dbReference type="EMBL" id="WAA10151.1"/>
    </source>
</evidence>
<keyword evidence="4" id="KW-1185">Reference proteome</keyword>
<dbReference type="AlphaFoldDB" id="A0A9E8LW21"/>
<proteinExistence type="predicted"/>
<dbReference type="Proteomes" id="UP001164718">
    <property type="component" value="Chromosome"/>
</dbReference>
<dbReference type="PANTHER" id="PTHR41313:SF1">
    <property type="entry name" value="DNA METHYLASE ADENINE-SPECIFIC DOMAIN-CONTAINING PROTEIN"/>
    <property type="match status" value="1"/>
</dbReference>
<evidence type="ECO:0000313" key="4">
    <source>
        <dbReference type="Proteomes" id="UP001164718"/>
    </source>
</evidence>
<evidence type="ECO:0000259" key="1">
    <source>
        <dbReference type="Pfam" id="PF02384"/>
    </source>
</evidence>
<feature type="domain" description="YtxK-like N-terminal helical" evidence="2">
    <location>
        <begin position="7"/>
        <end position="86"/>
    </location>
</feature>
<dbReference type="Pfam" id="PF21106">
    <property type="entry name" value="YtxK_like"/>
    <property type="match status" value="1"/>
</dbReference>
<dbReference type="PANTHER" id="PTHR41313">
    <property type="entry name" value="ADENINE-SPECIFIC METHYLTRANSFERASE"/>
    <property type="match status" value="1"/>
</dbReference>
<organism evidence="3 4">
    <name type="scientific">Fervidibacillus albus</name>
    <dbReference type="NCBI Taxonomy" id="2980026"/>
    <lineage>
        <taxon>Bacteria</taxon>
        <taxon>Bacillati</taxon>
        <taxon>Bacillota</taxon>
        <taxon>Bacilli</taxon>
        <taxon>Bacillales</taxon>
        <taxon>Bacillaceae</taxon>
        <taxon>Fervidibacillus</taxon>
    </lineage>
</organism>
<dbReference type="RefSeq" id="WP_275417936.1">
    <property type="nucleotide sequence ID" value="NZ_CP106878.1"/>
</dbReference>